<keyword evidence="3" id="KW-1185">Reference proteome</keyword>
<dbReference type="Proteomes" id="UP000635606">
    <property type="component" value="Unassembled WGS sequence"/>
</dbReference>
<feature type="region of interest" description="Disordered" evidence="1">
    <location>
        <begin position="1"/>
        <end position="106"/>
    </location>
</feature>
<evidence type="ECO:0000313" key="2">
    <source>
        <dbReference type="EMBL" id="GIJ71789.1"/>
    </source>
</evidence>
<sequence>MEAAHKVRHNAAWADTGHGFSNDGNRNVAVDNGSDVRVGTTAKADDNSWQEGDSSADLFRSVDASTAEGPRASDGAFPEPTTSLRETVGAPRCPAANGPGCSAEAG</sequence>
<dbReference type="Gene3D" id="2.160.20.10">
    <property type="entry name" value="Single-stranded right-handed beta-helix, Pectin lyase-like"/>
    <property type="match status" value="1"/>
</dbReference>
<protein>
    <submittedName>
        <fullName evidence="2">Uncharacterized protein</fullName>
    </submittedName>
</protein>
<comment type="caution">
    <text evidence="2">The sequence shown here is derived from an EMBL/GenBank/DDBJ whole genome shotgun (WGS) entry which is preliminary data.</text>
</comment>
<proteinExistence type="predicted"/>
<gene>
    <name evidence="2" type="ORF">Voc01_067060</name>
</gene>
<reference evidence="2" key="1">
    <citation type="submission" date="2021-01" db="EMBL/GenBank/DDBJ databases">
        <title>Whole genome shotgun sequence of Virgisporangium ochraceum NBRC 16418.</title>
        <authorList>
            <person name="Komaki H."/>
            <person name="Tamura T."/>
        </authorList>
    </citation>
    <scope>NUCLEOTIDE SEQUENCE</scope>
    <source>
        <strain evidence="2">NBRC 16418</strain>
    </source>
</reference>
<dbReference type="EMBL" id="BOPH01000090">
    <property type="protein sequence ID" value="GIJ71789.1"/>
    <property type="molecule type" value="Genomic_DNA"/>
</dbReference>
<dbReference type="InterPro" id="IPR012334">
    <property type="entry name" value="Pectin_lyas_fold"/>
</dbReference>
<evidence type="ECO:0000256" key="1">
    <source>
        <dbReference type="SAM" id="MobiDB-lite"/>
    </source>
</evidence>
<dbReference type="AlphaFoldDB" id="A0A8J3ZXC1"/>
<organism evidence="2 3">
    <name type="scientific">Virgisporangium ochraceum</name>
    <dbReference type="NCBI Taxonomy" id="65505"/>
    <lineage>
        <taxon>Bacteria</taxon>
        <taxon>Bacillati</taxon>
        <taxon>Actinomycetota</taxon>
        <taxon>Actinomycetes</taxon>
        <taxon>Micromonosporales</taxon>
        <taxon>Micromonosporaceae</taxon>
        <taxon>Virgisporangium</taxon>
    </lineage>
</organism>
<name>A0A8J3ZXC1_9ACTN</name>
<accession>A0A8J3ZXC1</accession>
<evidence type="ECO:0000313" key="3">
    <source>
        <dbReference type="Proteomes" id="UP000635606"/>
    </source>
</evidence>